<evidence type="ECO:0000313" key="8">
    <source>
        <dbReference type="EMBL" id="KAG5621768.1"/>
    </source>
</evidence>
<evidence type="ECO:0000256" key="3">
    <source>
        <dbReference type="ARBA" id="ARBA00022989"/>
    </source>
</evidence>
<feature type="transmembrane region" description="Helical" evidence="6">
    <location>
        <begin position="133"/>
        <end position="154"/>
    </location>
</feature>
<feature type="transmembrane region" description="Helical" evidence="6">
    <location>
        <begin position="212"/>
        <end position="235"/>
    </location>
</feature>
<dbReference type="Proteomes" id="UP000824120">
    <property type="component" value="Chromosome 2"/>
</dbReference>
<keyword evidence="4 5" id="KW-0472">Membrane</keyword>
<dbReference type="AlphaFoldDB" id="A0A9J6AB99"/>
<protein>
    <recommendedName>
        <fullName evidence="7">TLC domain-containing protein</fullName>
    </recommendedName>
</protein>
<keyword evidence="3 6" id="KW-1133">Transmembrane helix</keyword>
<dbReference type="SMART" id="SM00724">
    <property type="entry name" value="TLC"/>
    <property type="match status" value="1"/>
</dbReference>
<accession>A0A9J6AB99</accession>
<evidence type="ECO:0000313" key="9">
    <source>
        <dbReference type="Proteomes" id="UP000824120"/>
    </source>
</evidence>
<gene>
    <name evidence="8" type="ORF">H5410_006986</name>
</gene>
<evidence type="ECO:0000256" key="2">
    <source>
        <dbReference type="ARBA" id="ARBA00022692"/>
    </source>
</evidence>
<sequence>MEAPILLSSSIPNLFSFFIFFLIIYLIAYFIIFPSWKPKLRPEASSCVISFFHGTPAVFLAVNSLLADPDRNFHSTNTPFQNMVLDYSIAYFLMDLTHYLIFYPSDVLFIGHHLATLFVFVTCRYMVYHGAYAILVLLILAEVTSFVQNTWTLANARKSDVEFAAKVYSVLSPPFYVLYSLVRGIAGPYFVYRMLSYYLSGAADSVIPRWIWVSWVFVVVTAISVSILWVSNLWVELYKEMSRKFEKKVRSCKPYSHDYWVRAGLNGTGNLAISIFTDLLV</sequence>
<feature type="transmembrane region" description="Helical" evidence="6">
    <location>
        <begin position="44"/>
        <end position="64"/>
    </location>
</feature>
<dbReference type="EMBL" id="JACXVP010000002">
    <property type="protein sequence ID" value="KAG5621768.1"/>
    <property type="molecule type" value="Genomic_DNA"/>
</dbReference>
<organism evidence="8 9">
    <name type="scientific">Solanum commersonii</name>
    <name type="common">Commerson's wild potato</name>
    <name type="synonym">Commerson's nightshade</name>
    <dbReference type="NCBI Taxonomy" id="4109"/>
    <lineage>
        <taxon>Eukaryota</taxon>
        <taxon>Viridiplantae</taxon>
        <taxon>Streptophyta</taxon>
        <taxon>Embryophyta</taxon>
        <taxon>Tracheophyta</taxon>
        <taxon>Spermatophyta</taxon>
        <taxon>Magnoliopsida</taxon>
        <taxon>eudicotyledons</taxon>
        <taxon>Gunneridae</taxon>
        <taxon>Pentapetalae</taxon>
        <taxon>asterids</taxon>
        <taxon>lamiids</taxon>
        <taxon>Solanales</taxon>
        <taxon>Solanaceae</taxon>
        <taxon>Solanoideae</taxon>
        <taxon>Solaneae</taxon>
        <taxon>Solanum</taxon>
    </lineage>
</organism>
<feature type="domain" description="TLC" evidence="7">
    <location>
        <begin position="39"/>
        <end position="247"/>
    </location>
</feature>
<comment type="subcellular location">
    <subcellularLocation>
        <location evidence="1">Membrane</location>
        <topology evidence="1">Multi-pass membrane protein</topology>
    </subcellularLocation>
</comment>
<dbReference type="OrthoDB" id="204175at2759"/>
<feature type="transmembrane region" description="Helical" evidence="6">
    <location>
        <begin position="14"/>
        <end position="32"/>
    </location>
</feature>
<evidence type="ECO:0000256" key="5">
    <source>
        <dbReference type="PROSITE-ProRule" id="PRU00205"/>
    </source>
</evidence>
<evidence type="ECO:0000256" key="6">
    <source>
        <dbReference type="SAM" id="Phobius"/>
    </source>
</evidence>
<dbReference type="PANTHER" id="PTHR31766:SF2">
    <property type="entry name" value="GLABROUS1 ENHANCER-BINDING PROTEIN-LIKE 2"/>
    <property type="match status" value="1"/>
</dbReference>
<evidence type="ECO:0000256" key="4">
    <source>
        <dbReference type="ARBA" id="ARBA00023136"/>
    </source>
</evidence>
<evidence type="ECO:0000256" key="1">
    <source>
        <dbReference type="ARBA" id="ARBA00004141"/>
    </source>
</evidence>
<reference evidence="8 9" key="1">
    <citation type="submission" date="2020-09" db="EMBL/GenBank/DDBJ databases">
        <title>De no assembly of potato wild relative species, Solanum commersonii.</title>
        <authorList>
            <person name="Cho K."/>
        </authorList>
    </citation>
    <scope>NUCLEOTIDE SEQUENCE [LARGE SCALE GENOMIC DNA]</scope>
    <source>
        <strain evidence="8">LZ3.2</strain>
        <tissue evidence="8">Leaf</tissue>
    </source>
</reference>
<dbReference type="InterPro" id="IPR006634">
    <property type="entry name" value="TLC-dom"/>
</dbReference>
<dbReference type="Pfam" id="PF03798">
    <property type="entry name" value="TRAM_LAG1_CLN8"/>
    <property type="match status" value="1"/>
</dbReference>
<keyword evidence="2 5" id="KW-0812">Transmembrane</keyword>
<name>A0A9J6AB99_SOLCO</name>
<dbReference type="PROSITE" id="PS50922">
    <property type="entry name" value="TLC"/>
    <property type="match status" value="1"/>
</dbReference>
<feature type="transmembrane region" description="Helical" evidence="6">
    <location>
        <begin position="175"/>
        <end position="192"/>
    </location>
</feature>
<comment type="caution">
    <text evidence="8">The sequence shown here is derived from an EMBL/GenBank/DDBJ whole genome shotgun (WGS) entry which is preliminary data.</text>
</comment>
<proteinExistence type="predicted"/>
<dbReference type="PANTHER" id="PTHR31766">
    <property type="entry name" value="GLABROUS1 ENHANCER-BINDING PROTEIN-LIKE 2"/>
    <property type="match status" value="1"/>
</dbReference>
<feature type="transmembrane region" description="Helical" evidence="6">
    <location>
        <begin position="84"/>
        <end position="102"/>
    </location>
</feature>
<keyword evidence="9" id="KW-1185">Reference proteome</keyword>
<dbReference type="GO" id="GO:0016020">
    <property type="term" value="C:membrane"/>
    <property type="evidence" value="ECO:0007669"/>
    <property type="project" value="UniProtKB-SubCell"/>
</dbReference>
<evidence type="ECO:0000259" key="7">
    <source>
        <dbReference type="PROSITE" id="PS50922"/>
    </source>
</evidence>
<dbReference type="InterPro" id="IPR040327">
    <property type="entry name" value="At5g14285-like"/>
</dbReference>